<accession>A0ABU9DVV2</accession>
<keyword evidence="3" id="KW-1185">Reference proteome</keyword>
<keyword evidence="2" id="KW-0436">Ligase</keyword>
<dbReference type="GO" id="GO:0016874">
    <property type="term" value="F:ligase activity"/>
    <property type="evidence" value="ECO:0007669"/>
    <property type="project" value="UniProtKB-KW"/>
</dbReference>
<dbReference type="InterPro" id="IPR021122">
    <property type="entry name" value="RNA_ligase_dom_REL/Rnl2"/>
</dbReference>
<evidence type="ECO:0000259" key="1">
    <source>
        <dbReference type="Pfam" id="PF09414"/>
    </source>
</evidence>
<evidence type="ECO:0000313" key="2">
    <source>
        <dbReference type="EMBL" id="MEK8132979.1"/>
    </source>
</evidence>
<dbReference type="Pfam" id="PF09414">
    <property type="entry name" value="RNA_ligase"/>
    <property type="match status" value="1"/>
</dbReference>
<gene>
    <name evidence="2" type="ORF">WMW72_34380</name>
</gene>
<evidence type="ECO:0000313" key="3">
    <source>
        <dbReference type="Proteomes" id="UP001469365"/>
    </source>
</evidence>
<organism evidence="2 3">
    <name type="scientific">Paenibacillus filicis</name>
    <dbReference type="NCBI Taxonomy" id="669464"/>
    <lineage>
        <taxon>Bacteria</taxon>
        <taxon>Bacillati</taxon>
        <taxon>Bacillota</taxon>
        <taxon>Bacilli</taxon>
        <taxon>Bacillales</taxon>
        <taxon>Paenibacillaceae</taxon>
        <taxon>Paenibacillus</taxon>
    </lineage>
</organism>
<sequence length="204" mass="23944">MNRDNIELITKYQEFEKMFPPFIRDMDKGLCIPEIAVGWEWCFDPSEAIVLEKIDGTNVKIVVDGLRLEIYARNQKHKGYVKTELNDPQYKYINEAVINRVSKRSKKFKDGEYYGEAIGLNIQGNKYGLDKNLWFTFEPHKDGVSAYKDYPTTDGFDSWKEWILNLRSILNPSVEAEGVVFLNRHNGKMAKLRKDMFSTEYKHR</sequence>
<name>A0ABU9DVV2_9BACL</name>
<proteinExistence type="predicted"/>
<dbReference type="EMBL" id="JBBPCC010000039">
    <property type="protein sequence ID" value="MEK8132979.1"/>
    <property type="molecule type" value="Genomic_DNA"/>
</dbReference>
<protein>
    <submittedName>
        <fullName evidence="2">RNA ligase family protein</fullName>
    </submittedName>
</protein>
<dbReference type="Proteomes" id="UP001469365">
    <property type="component" value="Unassembled WGS sequence"/>
</dbReference>
<feature type="domain" description="RNA ligase" evidence="1">
    <location>
        <begin position="47"/>
        <end position="137"/>
    </location>
</feature>
<comment type="caution">
    <text evidence="2">The sequence shown here is derived from an EMBL/GenBank/DDBJ whole genome shotgun (WGS) entry which is preliminary data.</text>
</comment>
<dbReference type="RefSeq" id="WP_341420108.1">
    <property type="nucleotide sequence ID" value="NZ_JBBPCC010000039.1"/>
</dbReference>
<reference evidence="2 3" key="1">
    <citation type="submission" date="2024-04" db="EMBL/GenBank/DDBJ databases">
        <title>draft genome sequnece of Paenibacillus filicis.</title>
        <authorList>
            <person name="Kim D.-U."/>
        </authorList>
    </citation>
    <scope>NUCLEOTIDE SEQUENCE [LARGE SCALE GENOMIC DNA]</scope>
    <source>
        <strain evidence="2 3">KACC14197</strain>
    </source>
</reference>